<evidence type="ECO:0000313" key="1">
    <source>
        <dbReference type="EMBL" id="PZN76525.1"/>
    </source>
</evidence>
<accession>A0A2W4QWZ8</accession>
<dbReference type="Proteomes" id="UP000249396">
    <property type="component" value="Unassembled WGS sequence"/>
</dbReference>
<organism evidence="1 2">
    <name type="scientific">Candidatus Methylumidiphilus alinenensis</name>
    <dbReference type="NCBI Taxonomy" id="2202197"/>
    <lineage>
        <taxon>Bacteria</taxon>
        <taxon>Pseudomonadati</taxon>
        <taxon>Pseudomonadota</taxon>
        <taxon>Gammaproteobacteria</taxon>
        <taxon>Methylococcales</taxon>
        <taxon>Candidatus Methylumidiphilus</taxon>
    </lineage>
</organism>
<dbReference type="AlphaFoldDB" id="A0A2W4QWZ8"/>
<reference evidence="1 2" key="1">
    <citation type="journal article" date="2018" name="Aquat. Microb. Ecol.">
        <title>Gammaproteobacterial methanotrophs dominate.</title>
        <authorList>
            <person name="Rissanen A.J."/>
            <person name="Saarenheimo J."/>
            <person name="Tiirola M."/>
            <person name="Peura S."/>
            <person name="Aalto S.L."/>
            <person name="Karvinen A."/>
            <person name="Nykanen H."/>
        </authorList>
    </citation>
    <scope>NUCLEOTIDE SEQUENCE [LARGE SCALE GENOMIC DNA]</scope>
    <source>
        <strain evidence="1">AMbin10</strain>
    </source>
</reference>
<evidence type="ECO:0000313" key="2">
    <source>
        <dbReference type="Proteomes" id="UP000249396"/>
    </source>
</evidence>
<protein>
    <submittedName>
        <fullName evidence="1">Uncharacterized protein</fullName>
    </submittedName>
</protein>
<gene>
    <name evidence="1" type="ORF">DM484_16360</name>
</gene>
<dbReference type="EMBL" id="QJPH01000358">
    <property type="protein sequence ID" value="PZN76525.1"/>
    <property type="molecule type" value="Genomic_DNA"/>
</dbReference>
<comment type="caution">
    <text evidence="1">The sequence shown here is derived from an EMBL/GenBank/DDBJ whole genome shotgun (WGS) entry which is preliminary data.</text>
</comment>
<sequence length="84" mass="9697">MIGAKHQPFTLGFTGALYSLPLWADELCDAARCFSYARLIGFRRRSTMPNILTTRWMVRAKHYFPVAVVFTDTRYGITMRTGKF</sequence>
<proteinExistence type="predicted"/>
<name>A0A2W4QWZ8_9GAMM</name>